<dbReference type="EMBL" id="NBNE01018873">
    <property type="protein sequence ID" value="OWY92069.1"/>
    <property type="molecule type" value="Genomic_DNA"/>
</dbReference>
<dbReference type="AlphaFoldDB" id="A0A225UIX0"/>
<organism evidence="2 3">
    <name type="scientific">Phytophthora megakarya</name>
    <dbReference type="NCBI Taxonomy" id="4795"/>
    <lineage>
        <taxon>Eukaryota</taxon>
        <taxon>Sar</taxon>
        <taxon>Stramenopiles</taxon>
        <taxon>Oomycota</taxon>
        <taxon>Peronosporomycetes</taxon>
        <taxon>Peronosporales</taxon>
        <taxon>Peronosporaceae</taxon>
        <taxon>Phytophthora</taxon>
    </lineage>
</organism>
<proteinExistence type="predicted"/>
<evidence type="ECO:0000256" key="1">
    <source>
        <dbReference type="SAM" id="MobiDB-lite"/>
    </source>
</evidence>
<reference evidence="3" key="1">
    <citation type="submission" date="2017-03" db="EMBL/GenBank/DDBJ databases">
        <title>Phytopthora megakarya and P. palmivora, two closely related causual agents of cacao black pod achieved similar genome size and gene model numbers by different mechanisms.</title>
        <authorList>
            <person name="Ali S."/>
            <person name="Shao J."/>
            <person name="Larry D.J."/>
            <person name="Kronmiller B."/>
            <person name="Shen D."/>
            <person name="Strem M.D."/>
            <person name="Melnick R.L."/>
            <person name="Guiltinan M.J."/>
            <person name="Tyler B.M."/>
            <person name="Meinhardt L.W."/>
            <person name="Bailey B.A."/>
        </authorList>
    </citation>
    <scope>NUCLEOTIDE SEQUENCE [LARGE SCALE GENOMIC DNA]</scope>
    <source>
        <strain evidence="3">zdho120</strain>
    </source>
</reference>
<dbReference type="Proteomes" id="UP000198211">
    <property type="component" value="Unassembled WGS sequence"/>
</dbReference>
<evidence type="ECO:0000313" key="2">
    <source>
        <dbReference type="EMBL" id="OWY92069.1"/>
    </source>
</evidence>
<feature type="region of interest" description="Disordered" evidence="1">
    <location>
        <begin position="18"/>
        <end position="66"/>
    </location>
</feature>
<feature type="non-terminal residue" evidence="2">
    <location>
        <position position="157"/>
    </location>
</feature>
<gene>
    <name evidence="2" type="ORF">PHMEG_00039076</name>
</gene>
<sequence length="157" mass="17877">MKSQRFKSMDDLEYVLKQQEDDWDDDLQGSSSTKARDFRANNLRQGRLRTKYPGRAPLDGDPVRDGHGKTPGLCALVYFGPELRTKTRDNQQCMTSMFQDPMSSGLGPSGLLHTGGTYPEFPVEFRLRDGERYGWWITHQPGKEKRRIATVHGAVND</sequence>
<comment type="caution">
    <text evidence="2">The sequence shown here is derived from an EMBL/GenBank/DDBJ whole genome shotgun (WGS) entry which is preliminary data.</text>
</comment>
<name>A0A225UIX0_9STRA</name>
<accession>A0A225UIX0</accession>
<keyword evidence="3" id="KW-1185">Reference proteome</keyword>
<protein>
    <submittedName>
        <fullName evidence="2">Uncharacterized protein</fullName>
    </submittedName>
</protein>
<evidence type="ECO:0000313" key="3">
    <source>
        <dbReference type="Proteomes" id="UP000198211"/>
    </source>
</evidence>